<gene>
    <name evidence="1" type="ORF">D1Z90_16365</name>
</gene>
<proteinExistence type="predicted"/>
<organism evidence="1 2">
    <name type="scientific">Motilimonas pumila</name>
    <dbReference type="NCBI Taxonomy" id="2303987"/>
    <lineage>
        <taxon>Bacteria</taxon>
        <taxon>Pseudomonadati</taxon>
        <taxon>Pseudomonadota</taxon>
        <taxon>Gammaproteobacteria</taxon>
        <taxon>Alteromonadales</taxon>
        <taxon>Alteromonadales genera incertae sedis</taxon>
        <taxon>Motilimonas</taxon>
    </lineage>
</organism>
<sequence>MLNDLIAVFEKGSLFSQQRQYIVCNDKFHVIVNELKTSLPLHNRESGLKNLLKTMLLPIQQATILVTKQYNTES</sequence>
<protein>
    <submittedName>
        <fullName evidence="1">Uncharacterized protein</fullName>
    </submittedName>
</protein>
<reference evidence="1 2" key="2">
    <citation type="submission" date="2019-01" db="EMBL/GenBank/DDBJ databases">
        <title>Motilimonas pumilus sp. nov., isolated from the gut of sea cucumber (Apostichopus japonicus).</title>
        <authorList>
            <person name="Wang F.-Q."/>
            <person name="Ren L.-H."/>
            <person name="Lin Y.-W."/>
            <person name="Sun G.-H."/>
            <person name="Du Z.-J."/>
            <person name="Zhao J.-X."/>
            <person name="Liu X.-J."/>
            <person name="Liu L.-J."/>
        </authorList>
    </citation>
    <scope>NUCLEOTIDE SEQUENCE [LARGE SCALE GENOMIC DNA]</scope>
    <source>
        <strain evidence="1 2">PLHSC7-2</strain>
    </source>
</reference>
<dbReference type="EMBL" id="QZCH01000025">
    <property type="protein sequence ID" value="RJG40327.1"/>
    <property type="molecule type" value="Genomic_DNA"/>
</dbReference>
<dbReference type="AlphaFoldDB" id="A0A418YBE8"/>
<comment type="caution">
    <text evidence="1">The sequence shown here is derived from an EMBL/GenBank/DDBJ whole genome shotgun (WGS) entry which is preliminary data.</text>
</comment>
<name>A0A418YBE8_9GAMM</name>
<evidence type="ECO:0000313" key="1">
    <source>
        <dbReference type="EMBL" id="RJG40327.1"/>
    </source>
</evidence>
<keyword evidence="2" id="KW-1185">Reference proteome</keyword>
<dbReference type="Proteomes" id="UP000283255">
    <property type="component" value="Unassembled WGS sequence"/>
</dbReference>
<evidence type="ECO:0000313" key="2">
    <source>
        <dbReference type="Proteomes" id="UP000283255"/>
    </source>
</evidence>
<accession>A0A418YBE8</accession>
<reference evidence="1 2" key="1">
    <citation type="submission" date="2018-09" db="EMBL/GenBank/DDBJ databases">
        <authorList>
            <person name="Wang F."/>
        </authorList>
    </citation>
    <scope>NUCLEOTIDE SEQUENCE [LARGE SCALE GENOMIC DNA]</scope>
    <source>
        <strain evidence="1 2">PLHSC7-2</strain>
    </source>
</reference>